<evidence type="ECO:0000259" key="19">
    <source>
        <dbReference type="Pfam" id="PF01059"/>
    </source>
</evidence>
<dbReference type="EC" id="7.1.1.2" evidence="4 17"/>
<feature type="transmembrane region" description="Helical" evidence="17">
    <location>
        <begin position="420"/>
        <end position="437"/>
    </location>
</feature>
<keyword evidence="14 17" id="KW-0496">Mitochondrion</keyword>
<evidence type="ECO:0000256" key="16">
    <source>
        <dbReference type="ARBA" id="ARBA00049551"/>
    </source>
</evidence>
<comment type="subcellular location">
    <subcellularLocation>
        <location evidence="2 17">Mitochondrion membrane</location>
        <topology evidence="2 17">Multi-pass membrane protein</topology>
    </subcellularLocation>
</comment>
<proteinExistence type="inferred from homology"/>
<geneLocation type="mitochondrion" evidence="20"/>
<reference evidence="20" key="1">
    <citation type="submission" date="2020-04" db="EMBL/GenBank/DDBJ databases">
        <title>DNAmark Project.</title>
        <authorList>
            <person name="Leerhoei F."/>
        </authorList>
    </citation>
    <scope>NUCLEOTIDE SEQUENCE</scope>
    <source>
        <strain evidence="20">DM1292</strain>
    </source>
</reference>
<organism evidence="20">
    <name type="scientific">Beraea pullata</name>
    <dbReference type="NCBI Taxonomy" id="177796"/>
    <lineage>
        <taxon>Eukaryota</taxon>
        <taxon>Metazoa</taxon>
        <taxon>Ecdysozoa</taxon>
        <taxon>Arthropoda</taxon>
        <taxon>Hexapoda</taxon>
        <taxon>Insecta</taxon>
        <taxon>Pterygota</taxon>
        <taxon>Neoptera</taxon>
        <taxon>Endopterygota</taxon>
        <taxon>Trichoptera</taxon>
        <taxon>Integripalpia</taxon>
        <taxon>Brevitentoria</taxon>
        <taxon>Sericostomatoidea</taxon>
        <taxon>Beraeidae</taxon>
        <taxon>Beraea</taxon>
    </lineage>
</organism>
<dbReference type="GO" id="GO:0008137">
    <property type="term" value="F:NADH dehydrogenase (ubiquinone) activity"/>
    <property type="evidence" value="ECO:0007669"/>
    <property type="project" value="UniProtKB-UniRule"/>
</dbReference>
<evidence type="ECO:0000256" key="17">
    <source>
        <dbReference type="RuleBase" id="RU003297"/>
    </source>
</evidence>
<evidence type="ECO:0000256" key="7">
    <source>
        <dbReference type="ARBA" id="ARBA00022660"/>
    </source>
</evidence>
<feature type="transmembrane region" description="Helical" evidence="17">
    <location>
        <begin position="85"/>
        <end position="105"/>
    </location>
</feature>
<dbReference type="PANTHER" id="PTHR43507">
    <property type="entry name" value="NADH-UBIQUINONE OXIDOREDUCTASE CHAIN 4"/>
    <property type="match status" value="1"/>
</dbReference>
<evidence type="ECO:0000256" key="3">
    <source>
        <dbReference type="ARBA" id="ARBA00009025"/>
    </source>
</evidence>
<evidence type="ECO:0000256" key="9">
    <source>
        <dbReference type="ARBA" id="ARBA00022967"/>
    </source>
</evidence>
<accession>A0A7G7CEL4</accession>
<gene>
    <name evidence="20" type="primary">ND4</name>
</gene>
<keyword evidence="13 17" id="KW-0830">Ubiquinone</keyword>
<evidence type="ECO:0000256" key="6">
    <source>
        <dbReference type="ARBA" id="ARBA00022448"/>
    </source>
</evidence>
<dbReference type="GO" id="GO:0015990">
    <property type="term" value="P:electron transport coupled proton transport"/>
    <property type="evidence" value="ECO:0007669"/>
    <property type="project" value="TreeGrafter"/>
</dbReference>
<feature type="domain" description="NADH:quinone oxidoreductase/Mrp antiporter transmembrane" evidence="18">
    <location>
        <begin position="106"/>
        <end position="387"/>
    </location>
</feature>
<dbReference type="InterPro" id="IPR003918">
    <property type="entry name" value="NADH_UbQ_OxRdtase"/>
</dbReference>
<dbReference type="GO" id="GO:0003954">
    <property type="term" value="F:NADH dehydrogenase activity"/>
    <property type="evidence" value="ECO:0007669"/>
    <property type="project" value="TreeGrafter"/>
</dbReference>
<keyword evidence="6 17" id="KW-0813">Transport</keyword>
<dbReference type="PRINTS" id="PR01437">
    <property type="entry name" value="NUOXDRDTASE4"/>
</dbReference>
<evidence type="ECO:0000256" key="5">
    <source>
        <dbReference type="ARBA" id="ARBA00021006"/>
    </source>
</evidence>
<feature type="transmembrane region" description="Helical" evidence="17">
    <location>
        <begin position="55"/>
        <end position="78"/>
    </location>
</feature>
<feature type="domain" description="NADH:ubiquinone oxidoreductase chain 4 N-terminal" evidence="19">
    <location>
        <begin position="1"/>
        <end position="102"/>
    </location>
</feature>
<comment type="similarity">
    <text evidence="3 17">Belongs to the complex I subunit 4 family.</text>
</comment>
<dbReference type="Pfam" id="PF00361">
    <property type="entry name" value="Proton_antipo_M"/>
    <property type="match status" value="1"/>
</dbReference>
<feature type="transmembrane region" description="Helical" evidence="17">
    <location>
        <begin position="21"/>
        <end position="43"/>
    </location>
</feature>
<keyword evidence="15 17" id="KW-0472">Membrane</keyword>
<comment type="function">
    <text evidence="1">Core subunit of the mitochondrial membrane respiratory chain NADH dehydrogenase (Complex I) that is believed to belong to the minimal assembly required for catalysis. Complex I functions in the transfer of electrons from NADH to the respiratory chain. The immediate electron acceptor for the enzyme is believed to be ubiquinone.</text>
</comment>
<dbReference type="InterPro" id="IPR001750">
    <property type="entry name" value="ND/Mrp_TM"/>
</dbReference>
<keyword evidence="12 17" id="KW-0520">NAD</keyword>
<feature type="transmembrane region" description="Helical" evidence="17">
    <location>
        <begin position="215"/>
        <end position="240"/>
    </location>
</feature>
<keyword evidence="10 17" id="KW-0249">Electron transport</keyword>
<evidence type="ECO:0000256" key="11">
    <source>
        <dbReference type="ARBA" id="ARBA00022989"/>
    </source>
</evidence>
<keyword evidence="11 17" id="KW-1133">Transmembrane helix</keyword>
<evidence type="ECO:0000313" key="20">
    <source>
        <dbReference type="EMBL" id="QNE86030.1"/>
    </source>
</evidence>
<feature type="transmembrane region" description="Helical" evidence="17">
    <location>
        <begin position="272"/>
        <end position="294"/>
    </location>
</feature>
<evidence type="ECO:0000256" key="8">
    <source>
        <dbReference type="ARBA" id="ARBA00022692"/>
    </source>
</evidence>
<dbReference type="PANTHER" id="PTHR43507:SF20">
    <property type="entry name" value="NADH-UBIQUINONE OXIDOREDUCTASE CHAIN 4"/>
    <property type="match status" value="1"/>
</dbReference>
<evidence type="ECO:0000256" key="14">
    <source>
        <dbReference type="ARBA" id="ARBA00023128"/>
    </source>
</evidence>
<evidence type="ECO:0000256" key="12">
    <source>
        <dbReference type="ARBA" id="ARBA00023027"/>
    </source>
</evidence>
<feature type="transmembrane region" description="Helical" evidence="17">
    <location>
        <begin position="372"/>
        <end position="399"/>
    </location>
</feature>
<sequence>MMKIIFFMISIFFFMMKKKYWMVQMMIYLLMVLMIFYSLNFFFMVNMSYMFGMDMISYFLLLLSIWVCGLMMMASFLVYMNNYNIVFFMINLLLLLILLVCTFSVMNLFMFYLFFEGSLIPILLLILGWGYQPERIQAGIYLLFYTLFMSLPMLIGIFYLFNQFNSMMFYFLGMFDINNFILFIILIMSFLVKMPMVFIHLWLPKAHVEAPISGSMILAAIMLKLGAYGIIRLMIMFQYVILKFNYFFISLSLLGGIYISLMCLHQVDMKSLIAYSSVVHMSGVLSGLLILNFWGYNGAYMMLIGHGLCSSGLFCILNLSYERSFSRMLMINKGLLLIMPNLCMWWFLLLSSNMSAPPSLNLISEISLINSLISWSQSLMLLLIMLCFFSALYSLYLYMSTQHGKFLLLNNLYFINSREYLLMFLHWVPLNFLIFQVDLVSI</sequence>
<feature type="transmembrane region" description="Helical" evidence="17">
    <location>
        <begin position="138"/>
        <end position="160"/>
    </location>
</feature>
<name>A0A7G7CEL4_9NEOP</name>
<dbReference type="AlphaFoldDB" id="A0A7G7CEL4"/>
<protein>
    <recommendedName>
        <fullName evidence="5 17">NADH-ubiquinone oxidoreductase chain 4</fullName>
        <ecNumber evidence="4 17">7.1.1.2</ecNumber>
    </recommendedName>
</protein>
<feature type="transmembrane region" description="Helical" evidence="17">
    <location>
        <begin position="246"/>
        <end position="265"/>
    </location>
</feature>
<dbReference type="Pfam" id="PF01059">
    <property type="entry name" value="Oxidored_q5_N"/>
    <property type="match status" value="1"/>
</dbReference>
<keyword evidence="7 17" id="KW-0679">Respiratory chain</keyword>
<keyword evidence="8 17" id="KW-0812">Transmembrane</keyword>
<keyword evidence="9" id="KW-1278">Translocase</keyword>
<dbReference type="GO" id="GO:0048039">
    <property type="term" value="F:ubiquinone binding"/>
    <property type="evidence" value="ECO:0007669"/>
    <property type="project" value="TreeGrafter"/>
</dbReference>
<dbReference type="GO" id="GO:0031966">
    <property type="term" value="C:mitochondrial membrane"/>
    <property type="evidence" value="ECO:0007669"/>
    <property type="project" value="UniProtKB-SubCell"/>
</dbReference>
<dbReference type="InterPro" id="IPR000260">
    <property type="entry name" value="NADH4_N"/>
</dbReference>
<dbReference type="GO" id="GO:0042773">
    <property type="term" value="P:ATP synthesis coupled electron transport"/>
    <property type="evidence" value="ECO:0007669"/>
    <property type="project" value="InterPro"/>
</dbReference>
<evidence type="ECO:0000256" key="10">
    <source>
        <dbReference type="ARBA" id="ARBA00022982"/>
    </source>
</evidence>
<comment type="function">
    <text evidence="17">Core subunit of the mitochondrial membrane respiratory chain NADH dehydrogenase (Complex I) which catalyzes electron transfer from NADH through the respiratory chain, using ubiquinone as an electron acceptor. Essential for the catalytic activity and assembly of complex I.</text>
</comment>
<dbReference type="EMBL" id="MT410856">
    <property type="protein sequence ID" value="QNE86030.1"/>
    <property type="molecule type" value="Genomic_DNA"/>
</dbReference>
<evidence type="ECO:0000256" key="15">
    <source>
        <dbReference type="ARBA" id="ARBA00023136"/>
    </source>
</evidence>
<comment type="catalytic activity">
    <reaction evidence="16 17">
        <text>a ubiquinone + NADH + 5 H(+)(in) = a ubiquinol + NAD(+) + 4 H(+)(out)</text>
        <dbReference type="Rhea" id="RHEA:29091"/>
        <dbReference type="Rhea" id="RHEA-COMP:9565"/>
        <dbReference type="Rhea" id="RHEA-COMP:9566"/>
        <dbReference type="ChEBI" id="CHEBI:15378"/>
        <dbReference type="ChEBI" id="CHEBI:16389"/>
        <dbReference type="ChEBI" id="CHEBI:17976"/>
        <dbReference type="ChEBI" id="CHEBI:57540"/>
        <dbReference type="ChEBI" id="CHEBI:57945"/>
        <dbReference type="EC" id="7.1.1.2"/>
    </reaction>
</comment>
<feature type="transmembrane region" description="Helical" evidence="17">
    <location>
        <begin position="333"/>
        <end position="352"/>
    </location>
</feature>
<evidence type="ECO:0000259" key="18">
    <source>
        <dbReference type="Pfam" id="PF00361"/>
    </source>
</evidence>
<feature type="transmembrane region" description="Helical" evidence="17">
    <location>
        <begin position="111"/>
        <end position="131"/>
    </location>
</feature>
<evidence type="ECO:0000256" key="4">
    <source>
        <dbReference type="ARBA" id="ARBA00012944"/>
    </source>
</evidence>
<evidence type="ECO:0000256" key="2">
    <source>
        <dbReference type="ARBA" id="ARBA00004225"/>
    </source>
</evidence>
<feature type="transmembrane region" description="Helical" evidence="17">
    <location>
        <begin position="300"/>
        <end position="321"/>
    </location>
</feature>
<evidence type="ECO:0000256" key="13">
    <source>
        <dbReference type="ARBA" id="ARBA00023075"/>
    </source>
</evidence>
<feature type="transmembrane region" description="Helical" evidence="17">
    <location>
        <begin position="180"/>
        <end position="203"/>
    </location>
</feature>
<evidence type="ECO:0000256" key="1">
    <source>
        <dbReference type="ARBA" id="ARBA00003257"/>
    </source>
</evidence>